<reference evidence="1 2" key="1">
    <citation type="submission" date="2009-02" db="EMBL/GenBank/DDBJ databases">
        <title>Vibrio splendidus str. LGP32 complete genome.</title>
        <authorList>
            <person name="Mazel D."/>
            <person name="Le Roux F."/>
        </authorList>
    </citation>
    <scope>NUCLEOTIDE SEQUENCE [LARGE SCALE GENOMIC DNA]</scope>
    <source>
        <strain evidence="1 2">LGP32</strain>
    </source>
</reference>
<dbReference type="Proteomes" id="UP000009100">
    <property type="component" value="Chromosome 1"/>
</dbReference>
<dbReference type="HOGENOM" id="CLU_130947_1_0_6"/>
<sequence length="122" mass="14130">MSKSGLKKCEEALDRLLNHCPVNSQFSAIKANDITPAMVSVEAGFDKGYLKRKRPVHAEIICKIDSISKKTKLKPKRHQSESANEKYARQQELLETIMTQNLKLMMRIREYEKRYGPLKHEL</sequence>
<protein>
    <submittedName>
        <fullName evidence="1">Uncharacterized protein</fullName>
    </submittedName>
</protein>
<dbReference type="STRING" id="575788.VS_1386"/>
<name>B7VNH3_VIBA3</name>
<evidence type="ECO:0000313" key="2">
    <source>
        <dbReference type="Proteomes" id="UP000009100"/>
    </source>
</evidence>
<dbReference type="eggNOG" id="ENOG502ZUJF">
    <property type="taxonomic scope" value="Bacteria"/>
</dbReference>
<dbReference type="AlphaFoldDB" id="B7VNH3"/>
<gene>
    <name evidence="1" type="ordered locus">VS_1386</name>
</gene>
<dbReference type="KEGG" id="vsp:VS_1386"/>
<proteinExistence type="predicted"/>
<organism evidence="1 2">
    <name type="scientific">Vibrio atlanticus (strain LGP32)</name>
    <name type="common">Vibrio splendidus (strain Mel32)</name>
    <dbReference type="NCBI Taxonomy" id="575788"/>
    <lineage>
        <taxon>Bacteria</taxon>
        <taxon>Pseudomonadati</taxon>
        <taxon>Pseudomonadota</taxon>
        <taxon>Gammaproteobacteria</taxon>
        <taxon>Vibrionales</taxon>
        <taxon>Vibrionaceae</taxon>
        <taxon>Vibrio</taxon>
    </lineage>
</organism>
<evidence type="ECO:0000313" key="1">
    <source>
        <dbReference type="EMBL" id="CAV18549.1"/>
    </source>
</evidence>
<accession>B7VNH3</accession>
<dbReference type="EMBL" id="FM954972">
    <property type="protein sequence ID" value="CAV18549.1"/>
    <property type="molecule type" value="Genomic_DNA"/>
</dbReference>